<feature type="repeat" description="PPR" evidence="3">
    <location>
        <begin position="493"/>
        <end position="527"/>
    </location>
</feature>
<dbReference type="Proteomes" id="UP001154282">
    <property type="component" value="Unassembled WGS sequence"/>
</dbReference>
<dbReference type="InterPro" id="IPR011990">
    <property type="entry name" value="TPR-like_helical_dom_sf"/>
</dbReference>
<gene>
    <name evidence="6" type="ORF">LITE_LOCUS8224</name>
</gene>
<sequence length="939" mass="104517">MYELRPFHHHPRPPPSHPNPQNSKLRTHSHASVSLSQVSTTLEVAPHPPLLQSSSFQLSASTTDARSVVPIRARHAQMIKSPKNSDSEPKARALVTSYLELGDRGSAVVGFLLGLEGNYTSWISFLEEFESSGGDLREILEVFLDLKCRGGVGFGSRVVTLILKICASVHHSWMGLGIHAGLIKMGLDSDVYISCALLGFYRWCFGVGIANQVLNELSEPDDRLWNQAIIMNLEGGEFSQALGLFRAMQLGPWKTSPRTIVKLLQACGKEGALDKGKQIHGYVLKHGLESNSFVCNSLVTMYSRNHKLDLATRAFDWMEDPSSSSWNSIISSHALHGHLSDAWNLFHEMEFSGTKPDTITWNCLLSGHALHGSYEEILTILRRMQTAGFRPGSSSITIVLQAVIELGLLTAGKEIHGYVMRNEHEFDVYVGTSLVDMYVKNDYMSSAQAVFDNMKNKNIFAWNALISGYSFQGQFQDAERLLAQMEEEGVQPDLVTWNGLVAGYSMHGKNDEALAVIDDIKSSGSNPNVVTWTSLISGSSQQGNYRKSLKHFIQMQREGILPNSATISCLLRSFAGLSLLQNGKEAHCFSIRNGYTDDAFIATALIDMYSKSGDIKSAYAVFRKTKNKTVPCWNCMMMGFANYGLGTEVISVFNEMQGSGLLPDAISFTAVLSGCKNSGLVSEGWKYFDSMSKAFSIEPTTEHYSCMVDLLGRAGYLDEAWDFIQTMPLKPDASMWGAFLGSCRIHRNLEYAEIAAKQLYELEPRNSANYVVMMSLYAMSNRWGDVDRIKDVMYNEGLKPGPIWSWTQIDDRAHVFYAGGKPHEDEGEIYFELYQLVSEIKELGYVADMACVHQQVDDDAEGEKLLLSHTEKLAITYGLMKRRSSSSAPIRVIKNTRTCSDCHTAAKFISIARGCEILLKDGIRFHHFKAGKCSCNDYW</sequence>
<comment type="similarity">
    <text evidence="1">Belongs to the PPR family. PCMP-H subfamily.</text>
</comment>
<keyword evidence="7" id="KW-1185">Reference proteome</keyword>
<dbReference type="InterPro" id="IPR002885">
    <property type="entry name" value="PPR_rpt"/>
</dbReference>
<feature type="repeat" description="PPR" evidence="3">
    <location>
        <begin position="322"/>
        <end position="356"/>
    </location>
</feature>
<dbReference type="InterPro" id="IPR046848">
    <property type="entry name" value="E_motif"/>
</dbReference>
<dbReference type="GO" id="GO:0003723">
    <property type="term" value="F:RNA binding"/>
    <property type="evidence" value="ECO:0007669"/>
    <property type="project" value="InterPro"/>
</dbReference>
<feature type="domain" description="DYW" evidence="5">
    <location>
        <begin position="844"/>
        <end position="939"/>
    </location>
</feature>
<dbReference type="Pfam" id="PF20431">
    <property type="entry name" value="E_motif"/>
    <property type="match status" value="1"/>
</dbReference>
<dbReference type="InterPro" id="IPR032867">
    <property type="entry name" value="DYW_dom"/>
</dbReference>
<evidence type="ECO:0000259" key="5">
    <source>
        <dbReference type="Pfam" id="PF14432"/>
    </source>
</evidence>
<dbReference type="EMBL" id="CAMGYJ010000003">
    <property type="protein sequence ID" value="CAI0394163.1"/>
    <property type="molecule type" value="Genomic_DNA"/>
</dbReference>
<feature type="repeat" description="PPR" evidence="3">
    <location>
        <begin position="528"/>
        <end position="562"/>
    </location>
</feature>
<dbReference type="Pfam" id="PF01535">
    <property type="entry name" value="PPR"/>
    <property type="match status" value="2"/>
</dbReference>
<dbReference type="Pfam" id="PF14432">
    <property type="entry name" value="DYW_deaminase"/>
    <property type="match status" value="1"/>
</dbReference>
<protein>
    <recommendedName>
        <fullName evidence="5">DYW domain-containing protein</fullName>
    </recommendedName>
</protein>
<reference evidence="6" key="1">
    <citation type="submission" date="2022-08" db="EMBL/GenBank/DDBJ databases">
        <authorList>
            <person name="Gutierrez-Valencia J."/>
        </authorList>
    </citation>
    <scope>NUCLEOTIDE SEQUENCE</scope>
</reference>
<dbReference type="FunFam" id="1.25.40.10:FF:000090">
    <property type="entry name" value="Pentatricopeptide repeat-containing protein, chloroplastic"/>
    <property type="match status" value="1"/>
</dbReference>
<evidence type="ECO:0000256" key="4">
    <source>
        <dbReference type="SAM" id="MobiDB-lite"/>
    </source>
</evidence>
<dbReference type="NCBIfam" id="TIGR00756">
    <property type="entry name" value="PPR"/>
    <property type="match status" value="7"/>
</dbReference>
<accession>A0AAV0IBP1</accession>
<dbReference type="Pfam" id="PF13041">
    <property type="entry name" value="PPR_2"/>
    <property type="match status" value="4"/>
</dbReference>
<feature type="repeat" description="PPR" evidence="3">
    <location>
        <begin position="357"/>
        <end position="391"/>
    </location>
</feature>
<dbReference type="AlphaFoldDB" id="A0AAV0IBP1"/>
<dbReference type="PROSITE" id="PS51375">
    <property type="entry name" value="PPR"/>
    <property type="match status" value="6"/>
</dbReference>
<proteinExistence type="inferred from homology"/>
<evidence type="ECO:0000313" key="7">
    <source>
        <dbReference type="Proteomes" id="UP001154282"/>
    </source>
</evidence>
<dbReference type="PANTHER" id="PTHR47926">
    <property type="entry name" value="PENTATRICOPEPTIDE REPEAT-CONTAINING PROTEIN"/>
    <property type="match status" value="1"/>
</dbReference>
<feature type="compositionally biased region" description="Polar residues" evidence="4">
    <location>
        <begin position="30"/>
        <end position="39"/>
    </location>
</feature>
<dbReference type="GO" id="GO:0009451">
    <property type="term" value="P:RNA modification"/>
    <property type="evidence" value="ECO:0007669"/>
    <property type="project" value="InterPro"/>
</dbReference>
<feature type="repeat" description="PPR" evidence="3">
    <location>
        <begin position="629"/>
        <end position="663"/>
    </location>
</feature>
<dbReference type="InterPro" id="IPR046960">
    <property type="entry name" value="PPR_At4g14850-like_plant"/>
</dbReference>
<evidence type="ECO:0000256" key="2">
    <source>
        <dbReference type="ARBA" id="ARBA00022737"/>
    </source>
</evidence>
<keyword evidence="2" id="KW-0677">Repeat</keyword>
<dbReference type="GO" id="GO:0008270">
    <property type="term" value="F:zinc ion binding"/>
    <property type="evidence" value="ECO:0007669"/>
    <property type="project" value="InterPro"/>
</dbReference>
<evidence type="ECO:0000256" key="1">
    <source>
        <dbReference type="ARBA" id="ARBA00006643"/>
    </source>
</evidence>
<dbReference type="PANTHER" id="PTHR47926:SF539">
    <property type="entry name" value="DYW DOMAIN-CONTAINING PROTEIN"/>
    <property type="match status" value="1"/>
</dbReference>
<name>A0AAV0IBP1_9ROSI</name>
<comment type="caution">
    <text evidence="6">The sequence shown here is derived from an EMBL/GenBank/DDBJ whole genome shotgun (WGS) entry which is preliminary data.</text>
</comment>
<evidence type="ECO:0000313" key="6">
    <source>
        <dbReference type="EMBL" id="CAI0394163.1"/>
    </source>
</evidence>
<feature type="region of interest" description="Disordered" evidence="4">
    <location>
        <begin position="1"/>
        <end position="39"/>
    </location>
</feature>
<evidence type="ECO:0000256" key="3">
    <source>
        <dbReference type="PROSITE-ProRule" id="PRU00708"/>
    </source>
</evidence>
<organism evidence="6 7">
    <name type="scientific">Linum tenue</name>
    <dbReference type="NCBI Taxonomy" id="586396"/>
    <lineage>
        <taxon>Eukaryota</taxon>
        <taxon>Viridiplantae</taxon>
        <taxon>Streptophyta</taxon>
        <taxon>Embryophyta</taxon>
        <taxon>Tracheophyta</taxon>
        <taxon>Spermatophyta</taxon>
        <taxon>Magnoliopsida</taxon>
        <taxon>eudicotyledons</taxon>
        <taxon>Gunneridae</taxon>
        <taxon>Pentapetalae</taxon>
        <taxon>rosids</taxon>
        <taxon>fabids</taxon>
        <taxon>Malpighiales</taxon>
        <taxon>Linaceae</taxon>
        <taxon>Linum</taxon>
    </lineage>
</organism>
<feature type="repeat" description="PPR" evidence="3">
    <location>
        <begin position="458"/>
        <end position="492"/>
    </location>
</feature>
<dbReference type="Gene3D" id="1.25.40.10">
    <property type="entry name" value="Tetratricopeptide repeat domain"/>
    <property type="match status" value="5"/>
</dbReference>